<keyword evidence="1" id="KW-0732">Signal</keyword>
<accession>A0A848LU18</accession>
<comment type="caution">
    <text evidence="2">The sequence shown here is derived from an EMBL/GenBank/DDBJ whole genome shotgun (WGS) entry which is preliminary data.</text>
</comment>
<gene>
    <name evidence="2" type="ORF">HG543_40925</name>
</gene>
<feature type="chain" id="PRO_5033000891" evidence="1">
    <location>
        <begin position="26"/>
        <end position="207"/>
    </location>
</feature>
<proteinExistence type="predicted"/>
<dbReference type="AlphaFoldDB" id="A0A848LU18"/>
<feature type="signal peptide" evidence="1">
    <location>
        <begin position="1"/>
        <end position="25"/>
    </location>
</feature>
<evidence type="ECO:0000256" key="1">
    <source>
        <dbReference type="SAM" id="SignalP"/>
    </source>
</evidence>
<dbReference type="Proteomes" id="UP000518300">
    <property type="component" value="Unassembled WGS sequence"/>
</dbReference>
<reference evidence="2 3" key="1">
    <citation type="submission" date="2020-04" db="EMBL/GenBank/DDBJ databases">
        <title>Draft genome of Pyxidicoccus fallax type strain.</title>
        <authorList>
            <person name="Whitworth D.E."/>
        </authorList>
    </citation>
    <scope>NUCLEOTIDE SEQUENCE [LARGE SCALE GENOMIC DNA]</scope>
    <source>
        <strain evidence="2 3">DSM 14698</strain>
    </source>
</reference>
<evidence type="ECO:0000313" key="3">
    <source>
        <dbReference type="Proteomes" id="UP000518300"/>
    </source>
</evidence>
<sequence>MNRRWFLRTGTLLGLGTSSIFTARAAELGVAANGNLFGESPSREAVLSSNPRGALFEGQGVNESPGLVRALRASDPSQLSPGPVVGTEADLATYQLHFRNSYGPRIRICISFYDPANCAAWGVWGTRGWWSIDHNQSVYLLNTTHSVAYYFAEADNGAFWAGDSQFIHAPQTSPFNSCLWNQRIGDRYLGMRQVNMSAGTYTVNLIA</sequence>
<keyword evidence="3" id="KW-1185">Reference proteome</keyword>
<name>A0A848LU18_9BACT</name>
<organism evidence="2 3">
    <name type="scientific">Pyxidicoccus fallax</name>
    <dbReference type="NCBI Taxonomy" id="394095"/>
    <lineage>
        <taxon>Bacteria</taxon>
        <taxon>Pseudomonadati</taxon>
        <taxon>Myxococcota</taxon>
        <taxon>Myxococcia</taxon>
        <taxon>Myxococcales</taxon>
        <taxon>Cystobacterineae</taxon>
        <taxon>Myxococcaceae</taxon>
        <taxon>Pyxidicoccus</taxon>
    </lineage>
</organism>
<dbReference type="EMBL" id="JABBJJ010000301">
    <property type="protein sequence ID" value="NMO21169.1"/>
    <property type="molecule type" value="Genomic_DNA"/>
</dbReference>
<protein>
    <submittedName>
        <fullName evidence="2">DUF1036 domain-containing protein</fullName>
    </submittedName>
</protein>
<evidence type="ECO:0000313" key="2">
    <source>
        <dbReference type="EMBL" id="NMO21169.1"/>
    </source>
</evidence>